<gene>
    <name evidence="1" type="ORF">NBRC116585_28820</name>
</gene>
<dbReference type="EMBL" id="BAABWH010000010">
    <property type="protein sequence ID" value="GAA6146763.1"/>
    <property type="molecule type" value="Genomic_DNA"/>
</dbReference>
<sequence>MTKKAKLSCRFFPINKVNIAKLVEMHSIFTRFYENADLSTFIKDMSEKKGVMILKNKTTDKIVGFSTYNEVELIHQGKKAIGVFTGDTIVEPEFWGNKTLHTAFAMKMLKAKMLRPSTPMFWLLISKGYKTYLLMANNFQRFYPRHDQHDHEMEGLMEQYCNKLYPSYYKAEEKILDFGDGYHALKADVADITPRMRASNEAIRFFEERNPEWRRGTELPCIGEIGMSTIGLFFKKLVRSTLGIRPGARKKTRRLAA</sequence>
<keyword evidence="2" id="KW-1185">Reference proteome</keyword>
<reference evidence="1 2" key="1">
    <citation type="submission" date="2024-04" db="EMBL/GenBank/DDBJ databases">
        <title>Draft genome sequence of Thalassolituus maritimus NBRC 116585.</title>
        <authorList>
            <person name="Miyakawa T."/>
            <person name="Kusuya Y."/>
            <person name="Miura T."/>
        </authorList>
    </citation>
    <scope>NUCLEOTIDE SEQUENCE [LARGE SCALE GENOMIC DNA]</scope>
    <source>
        <strain evidence="1 2">5NW40-0001</strain>
    </source>
</reference>
<dbReference type="Proteomes" id="UP001481413">
    <property type="component" value="Unassembled WGS sequence"/>
</dbReference>
<organism evidence="1 2">
    <name type="scientific">Thalassolituus maritimus</name>
    <dbReference type="NCBI Taxonomy" id="484498"/>
    <lineage>
        <taxon>Bacteria</taxon>
        <taxon>Pseudomonadati</taxon>
        <taxon>Pseudomonadota</taxon>
        <taxon>Gammaproteobacteria</taxon>
        <taxon>Oceanospirillales</taxon>
        <taxon>Oceanospirillaceae</taxon>
        <taxon>Thalassolituus</taxon>
    </lineage>
</organism>
<evidence type="ECO:0000313" key="2">
    <source>
        <dbReference type="Proteomes" id="UP001481413"/>
    </source>
</evidence>
<proteinExistence type="predicted"/>
<evidence type="ECO:0008006" key="3">
    <source>
        <dbReference type="Google" id="ProtNLM"/>
    </source>
</evidence>
<accession>A0ABQ0A2Z5</accession>
<name>A0ABQ0A2Z5_9GAMM</name>
<evidence type="ECO:0000313" key="1">
    <source>
        <dbReference type="EMBL" id="GAA6146763.1"/>
    </source>
</evidence>
<comment type="caution">
    <text evidence="1">The sequence shown here is derived from an EMBL/GenBank/DDBJ whole genome shotgun (WGS) entry which is preliminary data.</text>
</comment>
<protein>
    <recommendedName>
        <fullName evidence="3">N-acetyltransferase domain-containing protein</fullName>
    </recommendedName>
</protein>